<organism evidence="1 2">
    <name type="scientific">Pseudophaeobacter arcticus</name>
    <dbReference type="NCBI Taxonomy" id="385492"/>
    <lineage>
        <taxon>Bacteria</taxon>
        <taxon>Pseudomonadati</taxon>
        <taxon>Pseudomonadota</taxon>
        <taxon>Alphaproteobacteria</taxon>
        <taxon>Rhodobacterales</taxon>
        <taxon>Paracoccaceae</taxon>
        <taxon>Pseudophaeobacter</taxon>
    </lineage>
</organism>
<dbReference type="Proteomes" id="UP001441944">
    <property type="component" value="Unassembled WGS sequence"/>
</dbReference>
<name>A0ABQ0AGJ8_9RHOB</name>
<evidence type="ECO:0000313" key="1">
    <source>
        <dbReference type="EMBL" id="GAA6194983.1"/>
    </source>
</evidence>
<reference evidence="1 2" key="1">
    <citation type="submission" date="2024-04" db="EMBL/GenBank/DDBJ databases">
        <title>Draft genome sequence of Pseudophaeobacter arcticus NBRC 116598.</title>
        <authorList>
            <person name="Miyakawa T."/>
            <person name="Kusuya Y."/>
            <person name="Miura T."/>
        </authorList>
    </citation>
    <scope>NUCLEOTIDE SEQUENCE [LARGE SCALE GENOMIC DNA]</scope>
    <source>
        <strain evidence="1 2">SU-CL00105</strain>
    </source>
</reference>
<comment type="caution">
    <text evidence="1">The sequence shown here is derived from an EMBL/GenBank/DDBJ whole genome shotgun (WGS) entry which is preliminary data.</text>
</comment>
<dbReference type="EMBL" id="BAABWU010000001">
    <property type="protein sequence ID" value="GAA6194983.1"/>
    <property type="molecule type" value="Genomic_DNA"/>
</dbReference>
<evidence type="ECO:0000313" key="2">
    <source>
        <dbReference type="Proteomes" id="UP001441944"/>
    </source>
</evidence>
<accession>A0ABQ0AGJ8</accession>
<keyword evidence="2" id="KW-1185">Reference proteome</keyword>
<proteinExistence type="predicted"/>
<protein>
    <recommendedName>
        <fullName evidence="3">BON domain-containing protein</fullName>
    </recommendedName>
</protein>
<gene>
    <name evidence="1" type="ORF">NBRC116598_04270</name>
</gene>
<sequence>MANRPAKVTETEVTRAIKGVVKAGIEVGEVRVNAVTGEVTILTKGTVHGSQGAASIDKMLGIQ</sequence>
<evidence type="ECO:0008006" key="3">
    <source>
        <dbReference type="Google" id="ProtNLM"/>
    </source>
</evidence>